<dbReference type="Proteomes" id="UP000075544">
    <property type="component" value="Unassembled WGS sequence"/>
</dbReference>
<comment type="caution">
    <text evidence="1">The sequence shown here is derived from an EMBL/GenBank/DDBJ whole genome shotgun (WGS) entry which is preliminary data.</text>
</comment>
<dbReference type="RefSeq" id="WP_061523861.1">
    <property type="nucleotide sequence ID" value="NZ_JRHX01000026.1"/>
</dbReference>
<protein>
    <submittedName>
        <fullName evidence="1">Uncharacterized protein</fullName>
    </submittedName>
</protein>
<evidence type="ECO:0000313" key="2">
    <source>
        <dbReference type="Proteomes" id="UP000075544"/>
    </source>
</evidence>
<dbReference type="EMBL" id="JRHX01000026">
    <property type="protein sequence ID" value="KXZ72468.1"/>
    <property type="molecule type" value="Genomic_DNA"/>
</dbReference>
<evidence type="ECO:0000313" key="1">
    <source>
        <dbReference type="EMBL" id="KXZ72468.1"/>
    </source>
</evidence>
<gene>
    <name evidence="1" type="ORF">AVENLUH13518_00461</name>
</gene>
<reference evidence="1 2" key="1">
    <citation type="journal article" date="2016" name="Sci. Rep.">
        <title>Genomic and phenotypic characterization of the species Acinetobacter venetianus.</title>
        <authorList>
            <person name="Fondi M."/>
            <person name="Maida I."/>
            <person name="Perrin E."/>
            <person name="Orlandini V."/>
            <person name="La Torre L."/>
            <person name="Bosi E."/>
            <person name="Negroni A."/>
            <person name="Zanaroli G."/>
            <person name="Fava F."/>
            <person name="Decorosi F."/>
            <person name="Giovannetti L."/>
            <person name="Viti C."/>
            <person name="Vaneechoutte M."/>
            <person name="Dijkshoorn L."/>
            <person name="Fani R."/>
        </authorList>
    </citation>
    <scope>NUCLEOTIDE SEQUENCE [LARGE SCALE GENOMIC DNA]</scope>
    <source>
        <strain evidence="1 2">LUH13518</strain>
    </source>
</reference>
<proteinExistence type="predicted"/>
<dbReference type="AlphaFoldDB" id="A0A150HZ00"/>
<sequence>MSTYVIREKYFGYNDEVFYVSGNRINKVFQDKEQAEAAYKQLEINGARDFALYEVESLFDADEALLKQLDDFVFLRCGEHIYQEGEVSRDTLPESLSDEDTFEFIQLADMHKFQLVQFEHEAKFYALWSVKKQQWVEEHDEFFAGLAYADQPEQLKTNVRTIFADYDYEDIQLKGSLEDLSEQPVLLQALIKNSKALKYNNKSQTLTILQGWEEEGLYAVNPLLKQPLFEIKEISLEEIQTIENELAKQYSYDEDDWGEEEDEEFDAEALVEELIQELAEELDLSDEQRAELFDEMNKES</sequence>
<accession>A0A150HZ00</accession>
<name>A0A150HZ00_9GAMM</name>
<organism evidence="1 2">
    <name type="scientific">Acinetobacter venetianus</name>
    <dbReference type="NCBI Taxonomy" id="52133"/>
    <lineage>
        <taxon>Bacteria</taxon>
        <taxon>Pseudomonadati</taxon>
        <taxon>Pseudomonadota</taxon>
        <taxon>Gammaproteobacteria</taxon>
        <taxon>Moraxellales</taxon>
        <taxon>Moraxellaceae</taxon>
        <taxon>Acinetobacter</taxon>
    </lineage>
</organism>
<dbReference type="PATRIC" id="fig|52133.19.peg.484"/>